<dbReference type="Proteomes" id="UP000000268">
    <property type="component" value="Plasmid pREB2"/>
</dbReference>
<reference evidence="3 4" key="1">
    <citation type="journal article" date="2008" name="Proc. Natl. Acad. Sci. U.S.A.">
        <title>Niche adaptation and genome expansion in the chlorophyll d-producing cyanobacterium Acaryochloris marina.</title>
        <authorList>
            <person name="Swingley W.D."/>
            <person name="Chen M."/>
            <person name="Cheung P.C."/>
            <person name="Conrad A.L."/>
            <person name="Dejesa L.C."/>
            <person name="Hao J."/>
            <person name="Honchak B.M."/>
            <person name="Karbach L.E."/>
            <person name="Kurdoglu A."/>
            <person name="Lahiri S."/>
            <person name="Mastrian S.D."/>
            <person name="Miyashita H."/>
            <person name="Page L."/>
            <person name="Ramakrishna P."/>
            <person name="Satoh S."/>
            <person name="Sattley W.M."/>
            <person name="Shimada Y."/>
            <person name="Taylor H.L."/>
            <person name="Tomo T."/>
            <person name="Tsuchiya T."/>
            <person name="Wang Z.T."/>
            <person name="Raymond J."/>
            <person name="Mimuro M."/>
            <person name="Blankenship R.E."/>
            <person name="Touchman J.W."/>
        </authorList>
    </citation>
    <scope>NUCLEOTIDE SEQUENCE [LARGE SCALE GENOMIC DNA]</scope>
    <source>
        <strain evidence="4">MBIC 11017</strain>
        <plasmid evidence="4">Plasmid pREB2</plasmid>
    </source>
</reference>
<evidence type="ECO:0000256" key="1">
    <source>
        <dbReference type="SAM" id="MobiDB-lite"/>
    </source>
</evidence>
<dbReference type="SUPFAM" id="SSF51126">
    <property type="entry name" value="Pectin lyase-like"/>
    <property type="match status" value="2"/>
</dbReference>
<evidence type="ECO:0000313" key="3">
    <source>
        <dbReference type="EMBL" id="ABW32020.1"/>
    </source>
</evidence>
<dbReference type="InterPro" id="IPR011050">
    <property type="entry name" value="Pectin_lyase_fold/virulence"/>
</dbReference>
<gene>
    <name evidence="3" type="ordered locus">AM1_B0301</name>
</gene>
<dbReference type="Gene3D" id="2.160.20.10">
    <property type="entry name" value="Single-stranded right-handed beta-helix, Pectin lyase-like"/>
    <property type="match status" value="2"/>
</dbReference>
<dbReference type="KEGG" id="amr:AM1_B0301"/>
<accession>A8ZLJ3</accession>
<dbReference type="Pfam" id="PF05860">
    <property type="entry name" value="TPS"/>
    <property type="match status" value="1"/>
</dbReference>
<dbReference type="AlphaFoldDB" id="A8ZLJ3"/>
<keyword evidence="3" id="KW-0614">Plasmid</keyword>
<dbReference type="InterPro" id="IPR008638">
    <property type="entry name" value="FhaB/CdiA-like_TPS"/>
</dbReference>
<sequence length="821" mass="85261">MYFLLFSGIAQAQIIPDSTLPNNSRVSVNQQKYVITGGSRSGVNLFHSFDTLSVPSHRTAHFLNDISIQNILARITGTSMSNINGTLQANGAANLFLINPNGIIFGPRSQLSLGGSFIATTANRIDFLDGKKLDLNSINEISLLSKSLPVSLSIDSSSGSITIQGTGNSLQRANPLPAGSPIVDSPLSIPFQTPNQTLAFVGRNIIFNGGVVASPSGNLVLSSVDEGEVGISLDPTGFQFNDEKIVHFADVTLSNKSLLTATGSPSGNIFIRGKNLLINDQSLVISSNYSSNNNSQININLSGDLVIQGVQDPAALTVSLSDGTVPYGGIVSQNFSSYTGPNIKVSSQNGVLTSYGFINSFNFAGGTGGKIDFSIDNSLLIDGTSPIPLNFRPSSITSLTTNGNAGGIKGQGRQLTITGGGFISSSTTSSSPLSLGDTGDIKVTFDDISISGGSPISIGPDLPLSFNPSFIGTTTVSPGDAGNIFLKVDNLTIVDGGRINSTTTNSGDAGNIEIDVQGSLILQGKIPGSDDFRDSSQIISSSERTNEFFRALFQLPDIPTGEPGSIRITANSILVKDSGRVNVRNDGPNDAGNISLQAQNIQVDNASLLATALGNGGNIQLLSNFLLLNNGTISASAKGDGPGGNIQIDADVFVGLGSNNISANAINNRGGNIQINTVGLFLSPDTKITATSASGTQQEGSVTVNTQRTDAEETTSAAPNVERSPKVVSACNPTQGRSSFVVLGPGNQKAKAHDIATTDVPWNASQMQLASNSEGNQTAPDLPVIQEAIGWQKIDGKLVLIAEHQDQTTRIASQAATCDKT</sequence>
<protein>
    <submittedName>
        <fullName evidence="3">Haemagglutination activity domain protein</fullName>
    </submittedName>
</protein>
<feature type="compositionally biased region" description="Polar residues" evidence="1">
    <location>
        <begin position="691"/>
        <end position="718"/>
    </location>
</feature>
<geneLocation type="plasmid" evidence="3 4">
    <name>pREB2</name>
</geneLocation>
<keyword evidence="4" id="KW-1185">Reference proteome</keyword>
<dbReference type="NCBIfam" id="TIGR01901">
    <property type="entry name" value="adhes_NPXG"/>
    <property type="match status" value="1"/>
</dbReference>
<feature type="region of interest" description="Disordered" evidence="1">
    <location>
        <begin position="691"/>
        <end position="723"/>
    </location>
</feature>
<feature type="domain" description="Filamentous haemagglutinin FhaB/tRNA nuclease CdiA-like TPS" evidence="2">
    <location>
        <begin position="10"/>
        <end position="128"/>
    </location>
</feature>
<evidence type="ECO:0000313" key="4">
    <source>
        <dbReference type="Proteomes" id="UP000000268"/>
    </source>
</evidence>
<proteinExistence type="predicted"/>
<dbReference type="InterPro" id="IPR012334">
    <property type="entry name" value="Pectin_lyas_fold"/>
</dbReference>
<dbReference type="EMBL" id="CP000839">
    <property type="protein sequence ID" value="ABW32020.1"/>
    <property type="molecule type" value="Genomic_DNA"/>
</dbReference>
<evidence type="ECO:0000259" key="2">
    <source>
        <dbReference type="SMART" id="SM00912"/>
    </source>
</evidence>
<dbReference type="SMART" id="SM00912">
    <property type="entry name" value="Haemagg_act"/>
    <property type="match status" value="1"/>
</dbReference>
<organism evidence="3 4">
    <name type="scientific">Acaryochloris marina (strain MBIC 11017)</name>
    <dbReference type="NCBI Taxonomy" id="329726"/>
    <lineage>
        <taxon>Bacteria</taxon>
        <taxon>Bacillati</taxon>
        <taxon>Cyanobacteriota</taxon>
        <taxon>Cyanophyceae</taxon>
        <taxon>Acaryochloridales</taxon>
        <taxon>Acaryochloridaceae</taxon>
        <taxon>Acaryochloris</taxon>
    </lineage>
</organism>
<name>A8ZLJ3_ACAM1</name>
<dbReference type="HOGENOM" id="CLU_001325_0_0_3"/>